<dbReference type="AlphaFoldDB" id="A0A385YUZ2"/>
<keyword evidence="1" id="KW-0812">Transmembrane</keyword>
<dbReference type="Proteomes" id="UP000265725">
    <property type="component" value="Chromosome"/>
</dbReference>
<dbReference type="InterPro" id="IPR047961">
    <property type="entry name" value="Transp_suffix-like"/>
</dbReference>
<organism evidence="2 3">
    <name type="scientific">Paenisporosarcina cavernae</name>
    <dbReference type="NCBI Taxonomy" id="2320858"/>
    <lineage>
        <taxon>Bacteria</taxon>
        <taxon>Bacillati</taxon>
        <taxon>Bacillota</taxon>
        <taxon>Bacilli</taxon>
        <taxon>Bacillales</taxon>
        <taxon>Caryophanaceae</taxon>
        <taxon>Paenisporosarcina</taxon>
    </lineage>
</organism>
<evidence type="ECO:0000313" key="3">
    <source>
        <dbReference type="Proteomes" id="UP000265725"/>
    </source>
</evidence>
<dbReference type="OrthoDB" id="1122717at2"/>
<name>A0A385YUZ2_9BACL</name>
<accession>A0A385YUZ2</accession>
<reference evidence="3" key="1">
    <citation type="submission" date="2018-09" db="EMBL/GenBank/DDBJ databases">
        <authorList>
            <person name="Zhu H."/>
        </authorList>
    </citation>
    <scope>NUCLEOTIDE SEQUENCE [LARGE SCALE GENOMIC DNA]</scope>
    <source>
        <strain evidence="3">K2R23-3</strain>
    </source>
</reference>
<dbReference type="EMBL" id="CP032418">
    <property type="protein sequence ID" value="AYC30506.1"/>
    <property type="molecule type" value="Genomic_DNA"/>
</dbReference>
<evidence type="ECO:0000313" key="2">
    <source>
        <dbReference type="EMBL" id="AYC30506.1"/>
    </source>
</evidence>
<feature type="transmembrane region" description="Helical" evidence="1">
    <location>
        <begin position="49"/>
        <end position="69"/>
    </location>
</feature>
<protein>
    <submittedName>
        <fullName evidence="2">Transporter suffix domain-containing protein</fullName>
    </submittedName>
</protein>
<keyword evidence="3" id="KW-1185">Reference proteome</keyword>
<dbReference type="KEGG" id="paek:D3873_11935"/>
<dbReference type="NCBIfam" id="NF033684">
    <property type="entry name" value="suffix_2_RND"/>
    <property type="match status" value="1"/>
</dbReference>
<sequence length="99" mass="11177">MEPSHETPSAPKSKTLYRIGLVFIGLSVILWLFLPVIPFLELSTGMKASIAAGTLIAAEIVFWVGALFVGKEVAQKFKRYLNPSNWKKRQEVQKEEEEK</sequence>
<feature type="transmembrane region" description="Helical" evidence="1">
    <location>
        <begin position="16"/>
        <end position="37"/>
    </location>
</feature>
<proteinExistence type="predicted"/>
<evidence type="ECO:0000256" key="1">
    <source>
        <dbReference type="SAM" id="Phobius"/>
    </source>
</evidence>
<gene>
    <name evidence="2" type="ORF">D3873_11935</name>
</gene>
<keyword evidence="1" id="KW-0472">Membrane</keyword>
<keyword evidence="1" id="KW-1133">Transmembrane helix</keyword>
<dbReference type="RefSeq" id="WP_119884223.1">
    <property type="nucleotide sequence ID" value="NZ_CP032418.1"/>
</dbReference>